<accession>A0A0F9WZ98</accession>
<evidence type="ECO:0000313" key="1">
    <source>
        <dbReference type="EMBL" id="KKN84383.1"/>
    </source>
</evidence>
<reference evidence="1" key="1">
    <citation type="journal article" date="2015" name="Nature">
        <title>Complex archaea that bridge the gap between prokaryotes and eukaryotes.</title>
        <authorList>
            <person name="Spang A."/>
            <person name="Saw J.H."/>
            <person name="Jorgensen S.L."/>
            <person name="Zaremba-Niedzwiedzka K."/>
            <person name="Martijn J."/>
            <person name="Lind A.E."/>
            <person name="van Eijk R."/>
            <person name="Schleper C."/>
            <person name="Guy L."/>
            <person name="Ettema T.J."/>
        </authorList>
    </citation>
    <scope>NUCLEOTIDE SEQUENCE</scope>
</reference>
<protein>
    <submittedName>
        <fullName evidence="1">Uncharacterized protein</fullName>
    </submittedName>
</protein>
<comment type="caution">
    <text evidence="1">The sequence shown here is derived from an EMBL/GenBank/DDBJ whole genome shotgun (WGS) entry which is preliminary data.</text>
</comment>
<name>A0A0F9WZ98_9ZZZZ</name>
<proteinExistence type="predicted"/>
<dbReference type="AlphaFoldDB" id="A0A0F9WZ98"/>
<organism evidence="1">
    <name type="scientific">marine sediment metagenome</name>
    <dbReference type="NCBI Taxonomy" id="412755"/>
    <lineage>
        <taxon>unclassified sequences</taxon>
        <taxon>metagenomes</taxon>
        <taxon>ecological metagenomes</taxon>
    </lineage>
</organism>
<gene>
    <name evidence="1" type="ORF">LCGC14_0288450</name>
</gene>
<dbReference type="EMBL" id="LAZR01000171">
    <property type="protein sequence ID" value="KKN84383.1"/>
    <property type="molecule type" value="Genomic_DNA"/>
</dbReference>
<sequence>MPTYRIKYADGTRDEQTVARKTLLHFDSRNGRPTSVKSVKRIA</sequence>